<protein>
    <submittedName>
        <fullName evidence="2">Class I SAM-dependent methyltransferase</fullName>
    </submittedName>
</protein>
<proteinExistence type="predicted"/>
<dbReference type="EMBL" id="CP048222">
    <property type="protein sequence ID" value="QHT66201.1"/>
    <property type="molecule type" value="Genomic_DNA"/>
</dbReference>
<dbReference type="KEGG" id="rhoz:GXP67_05730"/>
<dbReference type="InterPro" id="IPR029063">
    <property type="entry name" value="SAM-dependent_MTases_sf"/>
</dbReference>
<gene>
    <name evidence="2" type="ORF">GXP67_05730</name>
</gene>
<dbReference type="RefSeq" id="WP_162442269.1">
    <property type="nucleotide sequence ID" value="NZ_CP048222.1"/>
</dbReference>
<dbReference type="PANTHER" id="PTHR43861:SF1">
    <property type="entry name" value="TRANS-ACONITATE 2-METHYLTRANSFERASE"/>
    <property type="match status" value="1"/>
</dbReference>
<accession>A0A6C0GE04</accession>
<evidence type="ECO:0000259" key="1">
    <source>
        <dbReference type="Pfam" id="PF08241"/>
    </source>
</evidence>
<dbReference type="PANTHER" id="PTHR43861">
    <property type="entry name" value="TRANS-ACONITATE 2-METHYLTRANSFERASE-RELATED"/>
    <property type="match status" value="1"/>
</dbReference>
<feature type="domain" description="Methyltransferase type 11" evidence="1">
    <location>
        <begin position="49"/>
        <end position="145"/>
    </location>
</feature>
<keyword evidence="2" id="KW-0808">Transferase</keyword>
<name>A0A6C0GE04_9BACT</name>
<dbReference type="Gene3D" id="3.40.50.150">
    <property type="entry name" value="Vaccinia Virus protein VP39"/>
    <property type="match status" value="1"/>
</dbReference>
<dbReference type="GO" id="GO:0008757">
    <property type="term" value="F:S-adenosylmethionine-dependent methyltransferase activity"/>
    <property type="evidence" value="ECO:0007669"/>
    <property type="project" value="InterPro"/>
</dbReference>
<dbReference type="InterPro" id="IPR013216">
    <property type="entry name" value="Methyltransf_11"/>
</dbReference>
<dbReference type="Pfam" id="PF08241">
    <property type="entry name" value="Methyltransf_11"/>
    <property type="match status" value="1"/>
</dbReference>
<reference evidence="2 3" key="1">
    <citation type="submission" date="2020-01" db="EMBL/GenBank/DDBJ databases">
        <authorList>
            <person name="Kim M.K."/>
        </authorList>
    </citation>
    <scope>NUCLEOTIDE SEQUENCE [LARGE SCALE GENOMIC DNA]</scope>
    <source>
        <strain evidence="2 3">172606-1</strain>
    </source>
</reference>
<dbReference type="AlphaFoldDB" id="A0A6C0GE04"/>
<dbReference type="Proteomes" id="UP000480178">
    <property type="component" value="Chromosome"/>
</dbReference>
<evidence type="ECO:0000313" key="3">
    <source>
        <dbReference type="Proteomes" id="UP000480178"/>
    </source>
</evidence>
<keyword evidence="3" id="KW-1185">Reference proteome</keyword>
<dbReference type="GO" id="GO:0032259">
    <property type="term" value="P:methylation"/>
    <property type="evidence" value="ECO:0007669"/>
    <property type="project" value="UniProtKB-KW"/>
</dbReference>
<organism evidence="2 3">
    <name type="scientific">Rhodocytophaga rosea</name>
    <dbReference type="NCBI Taxonomy" id="2704465"/>
    <lineage>
        <taxon>Bacteria</taxon>
        <taxon>Pseudomonadati</taxon>
        <taxon>Bacteroidota</taxon>
        <taxon>Cytophagia</taxon>
        <taxon>Cytophagales</taxon>
        <taxon>Rhodocytophagaceae</taxon>
        <taxon>Rhodocytophaga</taxon>
    </lineage>
</organism>
<sequence length="273" mass="31595">MREVLQTKDMYFMDDPREGDRLYRKANAKVFVAKYLESHLENLTNARILEAGCGSGAFLQVLGQTYVNHSFVGIDISGERVREANARVIGQTHVKAMQASIYQLPFPDNYFDFIYCRFLYEYLQQPIEATKELFRVCKPEGKLLVQDLDGQFTMYPETPAALKKVILLLKNETGFDPDVGRKLFTFGKSASFSCVHAEIEAYHKKFGSFDEENYRLWELKVDIALEYVKKVLPDAKWTENFKNEFLASLRDENTVLFSNLFTLTFEKAYMHSS</sequence>
<evidence type="ECO:0000313" key="2">
    <source>
        <dbReference type="EMBL" id="QHT66201.1"/>
    </source>
</evidence>
<dbReference type="SUPFAM" id="SSF53335">
    <property type="entry name" value="S-adenosyl-L-methionine-dependent methyltransferases"/>
    <property type="match status" value="1"/>
</dbReference>
<keyword evidence="2" id="KW-0489">Methyltransferase</keyword>
<dbReference type="CDD" id="cd02440">
    <property type="entry name" value="AdoMet_MTases"/>
    <property type="match status" value="1"/>
</dbReference>